<dbReference type="InterPro" id="IPR006140">
    <property type="entry name" value="D-isomer_DH_NAD-bd"/>
</dbReference>
<dbReference type="InterPro" id="IPR006139">
    <property type="entry name" value="D-isomer_2_OHA_DH_cat_dom"/>
</dbReference>
<dbReference type="EMBL" id="UINC01014928">
    <property type="protein sequence ID" value="SVA63282.1"/>
    <property type="molecule type" value="Genomic_DNA"/>
</dbReference>
<feature type="domain" description="D-isomer specific 2-hydroxyacid dehydrogenase NAD-binding" evidence="5">
    <location>
        <begin position="123"/>
        <end position="294"/>
    </location>
</feature>
<dbReference type="PANTHER" id="PTHR10996">
    <property type="entry name" value="2-HYDROXYACID DEHYDROGENASE-RELATED"/>
    <property type="match status" value="1"/>
</dbReference>
<proteinExistence type="inferred from homology"/>
<evidence type="ECO:0008006" key="7">
    <source>
        <dbReference type="Google" id="ProtNLM"/>
    </source>
</evidence>
<dbReference type="Pfam" id="PF02826">
    <property type="entry name" value="2-Hacid_dh_C"/>
    <property type="match status" value="1"/>
</dbReference>
<evidence type="ECO:0000259" key="4">
    <source>
        <dbReference type="Pfam" id="PF00389"/>
    </source>
</evidence>
<dbReference type="SUPFAM" id="SSF51735">
    <property type="entry name" value="NAD(P)-binding Rossmann-fold domains"/>
    <property type="match status" value="1"/>
</dbReference>
<dbReference type="SUPFAM" id="SSF52283">
    <property type="entry name" value="Formate/glycerate dehydrogenase catalytic domain-like"/>
    <property type="match status" value="1"/>
</dbReference>
<dbReference type="InterPro" id="IPR029753">
    <property type="entry name" value="D-isomer_DH_CS"/>
</dbReference>
<dbReference type="InterPro" id="IPR050223">
    <property type="entry name" value="D-isomer_2-hydroxyacid_DH"/>
</dbReference>
<keyword evidence="3" id="KW-0520">NAD</keyword>
<evidence type="ECO:0000256" key="3">
    <source>
        <dbReference type="ARBA" id="ARBA00023027"/>
    </source>
</evidence>
<evidence type="ECO:0000313" key="6">
    <source>
        <dbReference type="EMBL" id="SVA63282.1"/>
    </source>
</evidence>
<dbReference type="CDD" id="cd12172">
    <property type="entry name" value="PGDH_like_2"/>
    <property type="match status" value="1"/>
</dbReference>
<sequence>MTPDSQIAFNSNLKVVVTSRSFAKSTVLREELLRLFPNSVFNEGDKKLFGKELIEFINDADAAIVGVETIDSSVLEHTPELKIISKYGVGLDSIDQESLKKRNIFLGWTGGINQRSVAELTLCFMLGLCRNVFSSSFKLKKSEWEKNGGHQISGKTIGIIGCGHIGSEVIRLLAPFGCDLLVRDIIDKSNFCQEQGALQVGLEEVLEQSNVISLHVPLTKETYQMVNEEFFKKMKSTGFLINTSRGSVVDQSALKKALTNGQIKGAALDVFSEEPPQDQEFLSLPNLMVTPHIGGNASESINAMGLSAINHLVSFFSKNPK</sequence>
<organism evidence="6">
    <name type="scientific">marine metagenome</name>
    <dbReference type="NCBI Taxonomy" id="408172"/>
    <lineage>
        <taxon>unclassified sequences</taxon>
        <taxon>metagenomes</taxon>
        <taxon>ecological metagenomes</taxon>
    </lineage>
</organism>
<gene>
    <name evidence="6" type="ORF">METZ01_LOCUS116136</name>
</gene>
<dbReference type="Gene3D" id="3.40.50.720">
    <property type="entry name" value="NAD(P)-binding Rossmann-like Domain"/>
    <property type="match status" value="2"/>
</dbReference>
<comment type="similarity">
    <text evidence="1">Belongs to the D-isomer specific 2-hydroxyacid dehydrogenase family.</text>
</comment>
<evidence type="ECO:0000256" key="1">
    <source>
        <dbReference type="ARBA" id="ARBA00005854"/>
    </source>
</evidence>
<keyword evidence="2" id="KW-0560">Oxidoreductase</keyword>
<dbReference type="GO" id="GO:0004617">
    <property type="term" value="F:phosphoglycerate dehydrogenase activity"/>
    <property type="evidence" value="ECO:0007669"/>
    <property type="project" value="UniProtKB-ARBA"/>
</dbReference>
<dbReference type="PROSITE" id="PS00670">
    <property type="entry name" value="D_2_HYDROXYACID_DH_2"/>
    <property type="match status" value="1"/>
</dbReference>
<feature type="domain" description="D-isomer specific 2-hydroxyacid dehydrogenase catalytic" evidence="4">
    <location>
        <begin position="47"/>
        <end position="318"/>
    </location>
</feature>
<dbReference type="GO" id="GO:0006564">
    <property type="term" value="P:L-serine biosynthetic process"/>
    <property type="evidence" value="ECO:0007669"/>
    <property type="project" value="UniProtKB-ARBA"/>
</dbReference>
<dbReference type="AlphaFoldDB" id="A0A381XFG5"/>
<dbReference type="InterPro" id="IPR036291">
    <property type="entry name" value="NAD(P)-bd_dom_sf"/>
</dbReference>
<dbReference type="PROSITE" id="PS00671">
    <property type="entry name" value="D_2_HYDROXYACID_DH_3"/>
    <property type="match status" value="1"/>
</dbReference>
<accession>A0A381XFG5</accession>
<evidence type="ECO:0000256" key="2">
    <source>
        <dbReference type="ARBA" id="ARBA00023002"/>
    </source>
</evidence>
<dbReference type="GO" id="GO:0051287">
    <property type="term" value="F:NAD binding"/>
    <property type="evidence" value="ECO:0007669"/>
    <property type="project" value="InterPro"/>
</dbReference>
<dbReference type="Pfam" id="PF00389">
    <property type="entry name" value="2-Hacid_dh"/>
    <property type="match status" value="1"/>
</dbReference>
<reference evidence="6" key="1">
    <citation type="submission" date="2018-05" db="EMBL/GenBank/DDBJ databases">
        <authorList>
            <person name="Lanie J.A."/>
            <person name="Ng W.-L."/>
            <person name="Kazmierczak K.M."/>
            <person name="Andrzejewski T.M."/>
            <person name="Davidsen T.M."/>
            <person name="Wayne K.J."/>
            <person name="Tettelin H."/>
            <person name="Glass J.I."/>
            <person name="Rusch D."/>
            <person name="Podicherti R."/>
            <person name="Tsui H.-C.T."/>
            <person name="Winkler M.E."/>
        </authorList>
    </citation>
    <scope>NUCLEOTIDE SEQUENCE</scope>
</reference>
<evidence type="ECO:0000259" key="5">
    <source>
        <dbReference type="Pfam" id="PF02826"/>
    </source>
</evidence>
<dbReference type="GO" id="GO:0047545">
    <property type="term" value="F:(S)-2-hydroxyglutarate dehydrogenase activity"/>
    <property type="evidence" value="ECO:0007669"/>
    <property type="project" value="UniProtKB-ARBA"/>
</dbReference>
<protein>
    <recommendedName>
        <fullName evidence="7">D-isomer specific 2-hydroxyacid dehydrogenase NAD-binding domain-containing protein</fullName>
    </recommendedName>
</protein>
<name>A0A381XFG5_9ZZZZ</name>
<dbReference type="FunFam" id="3.40.50.720:FF:000041">
    <property type="entry name" value="D-3-phosphoglycerate dehydrogenase"/>
    <property type="match status" value="1"/>
</dbReference>